<reference evidence="2" key="1">
    <citation type="submission" date="2021-01" db="EMBL/GenBank/DDBJ databases">
        <authorList>
            <consortium name="Genoscope - CEA"/>
            <person name="William W."/>
        </authorList>
    </citation>
    <scope>NUCLEOTIDE SEQUENCE</scope>
</reference>
<keyword evidence="1" id="KW-1133">Transmembrane helix</keyword>
<keyword evidence="3" id="KW-1185">Reference proteome</keyword>
<dbReference type="Proteomes" id="UP000689195">
    <property type="component" value="Unassembled WGS sequence"/>
</dbReference>
<dbReference type="EMBL" id="CAJJDO010000115">
    <property type="protein sequence ID" value="CAD8197540.1"/>
    <property type="molecule type" value="Genomic_DNA"/>
</dbReference>
<evidence type="ECO:0008006" key="4">
    <source>
        <dbReference type="Google" id="ProtNLM"/>
    </source>
</evidence>
<feature type="transmembrane region" description="Helical" evidence="1">
    <location>
        <begin position="6"/>
        <end position="31"/>
    </location>
</feature>
<evidence type="ECO:0000256" key="1">
    <source>
        <dbReference type="SAM" id="Phobius"/>
    </source>
</evidence>
<proteinExistence type="predicted"/>
<keyword evidence="1" id="KW-0472">Membrane</keyword>
<evidence type="ECO:0000313" key="2">
    <source>
        <dbReference type="EMBL" id="CAD8197540.1"/>
    </source>
</evidence>
<feature type="transmembrane region" description="Helical" evidence="1">
    <location>
        <begin position="79"/>
        <end position="98"/>
    </location>
</feature>
<dbReference type="PANTHER" id="PTHR11319:SF35">
    <property type="entry name" value="OUTER MEMBRANE PROTEIN PMPC-RELATED"/>
    <property type="match status" value="1"/>
</dbReference>
<protein>
    <recommendedName>
        <fullName evidence="4">Transmembrane protein</fullName>
    </recommendedName>
</protein>
<comment type="caution">
    <text evidence="2">The sequence shown here is derived from an EMBL/GenBank/DDBJ whole genome shotgun (WGS) entry which is preliminary data.</text>
</comment>
<dbReference type="OrthoDB" id="320054at2759"/>
<sequence>MEKTVIIIIMTYFQTNIFVKASLLRLCLLLYQLYAVKQKPHILNNLNELDVSTGQICSIATFLATIKYISEFQNKSTSVVIEMILVLLCLKLSYPFVIDLLRVYYKKYKILLLSNLYDALKIINCNLSLTLYINRKLNLMKQREQKLKTNLIKLGIHLLQMSKFKQNHKNLS</sequence>
<dbReference type="PANTHER" id="PTHR11319">
    <property type="entry name" value="G PROTEIN-COUPLED RECEPTOR-RELATED"/>
    <property type="match status" value="1"/>
</dbReference>
<gene>
    <name evidence="2" type="ORF">PPENT_87.1.T1150159</name>
</gene>
<name>A0A8S1X955_9CILI</name>
<dbReference type="AlphaFoldDB" id="A0A8S1X955"/>
<accession>A0A8S1X955</accession>
<keyword evidence="1" id="KW-0812">Transmembrane</keyword>
<organism evidence="2 3">
    <name type="scientific">Paramecium pentaurelia</name>
    <dbReference type="NCBI Taxonomy" id="43138"/>
    <lineage>
        <taxon>Eukaryota</taxon>
        <taxon>Sar</taxon>
        <taxon>Alveolata</taxon>
        <taxon>Ciliophora</taxon>
        <taxon>Intramacronucleata</taxon>
        <taxon>Oligohymenophorea</taxon>
        <taxon>Peniculida</taxon>
        <taxon>Parameciidae</taxon>
        <taxon>Paramecium</taxon>
    </lineage>
</organism>
<evidence type="ECO:0000313" key="3">
    <source>
        <dbReference type="Proteomes" id="UP000689195"/>
    </source>
</evidence>